<protein>
    <submittedName>
        <fullName evidence="3">Haloalkane dehalogenase</fullName>
        <ecNumber evidence="3">3.8.1.5</ecNumber>
    </submittedName>
</protein>
<dbReference type="EC" id="3.8.1.5" evidence="3"/>
<accession>A0ABR7U1Z2</accession>
<dbReference type="SUPFAM" id="SSF53474">
    <property type="entry name" value="alpha/beta-Hydrolases"/>
    <property type="match status" value="1"/>
</dbReference>
<dbReference type="Pfam" id="PF00561">
    <property type="entry name" value="Abhydrolase_1"/>
    <property type="match status" value="1"/>
</dbReference>
<evidence type="ECO:0000259" key="2">
    <source>
        <dbReference type="Pfam" id="PF00561"/>
    </source>
</evidence>
<gene>
    <name evidence="3" type="ORF">HA482_05165</name>
</gene>
<dbReference type="Proteomes" id="UP000639516">
    <property type="component" value="Unassembled WGS sequence"/>
</dbReference>
<sequence>MSDAALPKKTANILGKRMAYYDEGQGVPIVFLHGNPTSSYLWRDVIAELHGCGRLIAPDLIGMGESEKLPDPGPKTYTFETHRTYLWTLINELVGPREKIVLVIHDWGSALGFNWAYSHPNRVAGIAYMEAIVSRYPKWDDWSPTAIPLFQGFRSDKGEDMILDQNMFVERVLFGSILRGLSEPEKTEYRKPFLKREDRWPTLSWPRQLPIEGEPLHIVDMVDVYSAWMAENEIPKLFINGDPGAILHGARREFCRGWKNQDEVTVKGRHFLQEDSGAEIGRSIRSWLGKHKL</sequence>
<dbReference type="PANTHER" id="PTHR43329">
    <property type="entry name" value="EPOXIDE HYDROLASE"/>
    <property type="match status" value="1"/>
</dbReference>
<evidence type="ECO:0000313" key="4">
    <source>
        <dbReference type="Proteomes" id="UP000639516"/>
    </source>
</evidence>
<name>A0ABR7U1Z2_9BRAD</name>
<dbReference type="PRINTS" id="PR00412">
    <property type="entry name" value="EPOXHYDRLASE"/>
</dbReference>
<dbReference type="GO" id="GO:0018786">
    <property type="term" value="F:haloalkane dehalogenase activity"/>
    <property type="evidence" value="ECO:0007669"/>
    <property type="project" value="UniProtKB-EC"/>
</dbReference>
<keyword evidence="1 3" id="KW-0378">Hydrolase</keyword>
<dbReference type="InterPro" id="IPR000073">
    <property type="entry name" value="AB_hydrolase_1"/>
</dbReference>
<reference evidence="3 4" key="1">
    <citation type="journal article" date="2020" name="Arch. Microbiol.">
        <title>Bradyrhizobium campsiandrae sp. nov., a nitrogen-fixing bacterial strain isolated from a native leguminous tree from the Amazon adapted to flooded conditions.</title>
        <authorList>
            <person name="Cabral Michel D."/>
            <person name="Martins da Costa E."/>
            <person name="Azarias Guimaraes A."/>
            <person name="Soares de Carvalho T."/>
            <person name="Santos de Castro Caputo P."/>
            <person name="Willems A."/>
            <person name="de Souza Moreira F.M."/>
        </authorList>
    </citation>
    <scope>NUCLEOTIDE SEQUENCE [LARGE SCALE GENOMIC DNA]</scope>
    <source>
        <strain evidence="4">INPA 384B</strain>
    </source>
</reference>
<dbReference type="NCBIfam" id="NF002938">
    <property type="entry name" value="PRK03592.1"/>
    <property type="match status" value="1"/>
</dbReference>
<evidence type="ECO:0000256" key="1">
    <source>
        <dbReference type="ARBA" id="ARBA00022801"/>
    </source>
</evidence>
<comment type="caution">
    <text evidence="3">The sequence shown here is derived from an EMBL/GenBank/DDBJ whole genome shotgun (WGS) entry which is preliminary data.</text>
</comment>
<dbReference type="InterPro" id="IPR000639">
    <property type="entry name" value="Epox_hydrolase-like"/>
</dbReference>
<keyword evidence="4" id="KW-1185">Reference proteome</keyword>
<evidence type="ECO:0000313" key="3">
    <source>
        <dbReference type="EMBL" id="MBC9977608.1"/>
    </source>
</evidence>
<organism evidence="3 4">
    <name type="scientific">Bradyrhizobium campsiandrae</name>
    <dbReference type="NCBI Taxonomy" id="1729892"/>
    <lineage>
        <taxon>Bacteria</taxon>
        <taxon>Pseudomonadati</taxon>
        <taxon>Pseudomonadota</taxon>
        <taxon>Alphaproteobacteria</taxon>
        <taxon>Hyphomicrobiales</taxon>
        <taxon>Nitrobacteraceae</taxon>
        <taxon>Bradyrhizobium</taxon>
    </lineage>
</organism>
<dbReference type="RefSeq" id="WP_188098979.1">
    <property type="nucleotide sequence ID" value="NZ_JAANIH010000011.1"/>
</dbReference>
<dbReference type="InterPro" id="IPR029058">
    <property type="entry name" value="AB_hydrolase_fold"/>
</dbReference>
<proteinExistence type="predicted"/>
<feature type="domain" description="AB hydrolase-1" evidence="2">
    <location>
        <begin position="28"/>
        <end position="275"/>
    </location>
</feature>
<dbReference type="EMBL" id="JAATTO010000006">
    <property type="protein sequence ID" value="MBC9977608.1"/>
    <property type="molecule type" value="Genomic_DNA"/>
</dbReference>
<dbReference type="Gene3D" id="3.40.50.1820">
    <property type="entry name" value="alpha/beta hydrolase"/>
    <property type="match status" value="1"/>
</dbReference>